<dbReference type="EMBL" id="KZ819329">
    <property type="protein sequence ID" value="PWN20092.1"/>
    <property type="molecule type" value="Genomic_DNA"/>
</dbReference>
<dbReference type="GO" id="GO:0016020">
    <property type="term" value="C:membrane"/>
    <property type="evidence" value="ECO:0007669"/>
    <property type="project" value="UniProtKB-SubCell"/>
</dbReference>
<evidence type="ECO:0000256" key="6">
    <source>
        <dbReference type="SAM" id="Phobius"/>
    </source>
</evidence>
<feature type="compositionally biased region" description="Polar residues" evidence="5">
    <location>
        <begin position="407"/>
        <end position="416"/>
    </location>
</feature>
<evidence type="ECO:0000256" key="1">
    <source>
        <dbReference type="ARBA" id="ARBA00004370"/>
    </source>
</evidence>
<feature type="region of interest" description="Disordered" evidence="5">
    <location>
        <begin position="341"/>
        <end position="451"/>
    </location>
</feature>
<organism evidence="8 9">
    <name type="scientific">Pseudomicrostroma glucosiphilum</name>
    <dbReference type="NCBI Taxonomy" id="1684307"/>
    <lineage>
        <taxon>Eukaryota</taxon>
        <taxon>Fungi</taxon>
        <taxon>Dikarya</taxon>
        <taxon>Basidiomycota</taxon>
        <taxon>Ustilaginomycotina</taxon>
        <taxon>Exobasidiomycetes</taxon>
        <taxon>Microstromatales</taxon>
        <taxon>Microstromatales incertae sedis</taxon>
        <taxon>Pseudomicrostroma</taxon>
    </lineage>
</organism>
<dbReference type="InterPro" id="IPR006694">
    <property type="entry name" value="Fatty_acid_hydroxylase"/>
</dbReference>
<reference evidence="8 9" key="1">
    <citation type="journal article" date="2018" name="Mol. Biol. Evol.">
        <title>Broad Genomic Sampling Reveals a Smut Pathogenic Ancestry of the Fungal Clade Ustilaginomycotina.</title>
        <authorList>
            <person name="Kijpornyongpan T."/>
            <person name="Mondo S.J."/>
            <person name="Barry K."/>
            <person name="Sandor L."/>
            <person name="Lee J."/>
            <person name="Lipzen A."/>
            <person name="Pangilinan J."/>
            <person name="LaButti K."/>
            <person name="Hainaut M."/>
            <person name="Henrissat B."/>
            <person name="Grigoriev I.V."/>
            <person name="Spatafora J.W."/>
            <person name="Aime M.C."/>
        </authorList>
    </citation>
    <scope>NUCLEOTIDE SEQUENCE [LARGE SCALE GENOMIC DNA]</scope>
    <source>
        <strain evidence="8 9">MCA 4718</strain>
    </source>
</reference>
<dbReference type="RefSeq" id="XP_025347252.1">
    <property type="nucleotide sequence ID" value="XM_025492777.1"/>
</dbReference>
<name>A0A316U4A2_9BASI</name>
<evidence type="ECO:0000256" key="3">
    <source>
        <dbReference type="ARBA" id="ARBA00022989"/>
    </source>
</evidence>
<evidence type="ECO:0000256" key="4">
    <source>
        <dbReference type="ARBA" id="ARBA00023136"/>
    </source>
</evidence>
<protein>
    <recommendedName>
        <fullName evidence="7">Fatty acid hydroxylase domain-containing protein</fullName>
    </recommendedName>
</protein>
<dbReference type="PANTHER" id="PTHR11863">
    <property type="entry name" value="STEROL DESATURASE"/>
    <property type="match status" value="1"/>
</dbReference>
<accession>A0A316U4A2</accession>
<feature type="transmembrane region" description="Helical" evidence="6">
    <location>
        <begin position="102"/>
        <end position="121"/>
    </location>
</feature>
<dbReference type="GO" id="GO:0008610">
    <property type="term" value="P:lipid biosynthetic process"/>
    <property type="evidence" value="ECO:0007669"/>
    <property type="project" value="InterPro"/>
</dbReference>
<dbReference type="GeneID" id="37014511"/>
<dbReference type="Pfam" id="PF04116">
    <property type="entry name" value="FA_hydroxylase"/>
    <property type="match status" value="1"/>
</dbReference>
<dbReference type="GO" id="GO:0005506">
    <property type="term" value="F:iron ion binding"/>
    <property type="evidence" value="ECO:0007669"/>
    <property type="project" value="InterPro"/>
</dbReference>
<sequence length="451" mass="50830">MTSNLTLKAASLLGVSPLSLTNINYSPSSSESWKPFYYYPHESLLPFISDKYLSLVGPVAIYWLISLWFTFLDHAQIPFFEKYRLHEPEEVRKRNKVPASTVVAMVLLQQAVQTVLGAFVLEDDEAARRQVFADHQEGMKKVGVYLAKVVCGTFGYKAGLRILDGGVGVQAVQWLYWWGLPFVQFWWAFFVMDAWQYALHRAFHESRFLYRHFHSHHHRLYVPYAFGALYNHPLEGLLLDSAGGAISHALALMTIRQGILLFTFSTLKTVCDHGGYAFPWWLDPLHLVFPNCAEYHDVHHQMQGLRFNYSQPFFVHFDVLFGTRIGVEKFDKMKAASRKIRDEIRESRGSGSTSKSSGSSGGSGSGSGEEGKQPIINGSAITTLRTTDAERTELRRRTVASAKAGTDTFSSSNTLLQDPAEKSAEEIIAGEENPFVTTNMESYREKAGNRT</sequence>
<keyword evidence="2 6" id="KW-0812">Transmembrane</keyword>
<feature type="transmembrane region" description="Helical" evidence="6">
    <location>
        <begin position="52"/>
        <end position="72"/>
    </location>
</feature>
<dbReference type="Proteomes" id="UP000245942">
    <property type="component" value="Unassembled WGS sequence"/>
</dbReference>
<dbReference type="AlphaFoldDB" id="A0A316U4A2"/>
<keyword evidence="4 6" id="KW-0472">Membrane</keyword>
<evidence type="ECO:0000256" key="2">
    <source>
        <dbReference type="ARBA" id="ARBA00022692"/>
    </source>
</evidence>
<dbReference type="GO" id="GO:0016491">
    <property type="term" value="F:oxidoreductase activity"/>
    <property type="evidence" value="ECO:0007669"/>
    <property type="project" value="InterPro"/>
</dbReference>
<evidence type="ECO:0000313" key="9">
    <source>
        <dbReference type="Proteomes" id="UP000245942"/>
    </source>
</evidence>
<feature type="transmembrane region" description="Helical" evidence="6">
    <location>
        <begin position="175"/>
        <end position="199"/>
    </location>
</feature>
<evidence type="ECO:0000259" key="7">
    <source>
        <dbReference type="Pfam" id="PF04116"/>
    </source>
</evidence>
<dbReference type="STRING" id="1684307.A0A316U4A2"/>
<keyword evidence="3 6" id="KW-1133">Transmembrane helix</keyword>
<proteinExistence type="predicted"/>
<dbReference type="OrthoDB" id="408954at2759"/>
<dbReference type="InterPro" id="IPR050307">
    <property type="entry name" value="Sterol_Desaturase_Related"/>
</dbReference>
<gene>
    <name evidence="8" type="ORF">BCV69DRAFT_283627</name>
</gene>
<feature type="compositionally biased region" description="Gly residues" evidence="5">
    <location>
        <begin position="359"/>
        <end position="368"/>
    </location>
</feature>
<evidence type="ECO:0000313" key="8">
    <source>
        <dbReference type="EMBL" id="PWN20092.1"/>
    </source>
</evidence>
<feature type="compositionally biased region" description="Low complexity" evidence="5">
    <location>
        <begin position="349"/>
        <end position="358"/>
    </location>
</feature>
<feature type="compositionally biased region" description="Basic and acidic residues" evidence="5">
    <location>
        <begin position="442"/>
        <end position="451"/>
    </location>
</feature>
<feature type="domain" description="Fatty acid hydroxylase" evidence="7">
    <location>
        <begin position="188"/>
        <end position="323"/>
    </location>
</feature>
<comment type="subcellular location">
    <subcellularLocation>
        <location evidence="1">Membrane</location>
    </subcellularLocation>
</comment>
<evidence type="ECO:0000256" key="5">
    <source>
        <dbReference type="SAM" id="MobiDB-lite"/>
    </source>
</evidence>
<feature type="compositionally biased region" description="Basic and acidic residues" evidence="5">
    <location>
        <begin position="387"/>
        <end position="396"/>
    </location>
</feature>
<keyword evidence="9" id="KW-1185">Reference proteome</keyword>